<feature type="signal peptide" evidence="1">
    <location>
        <begin position="1"/>
        <end position="19"/>
    </location>
</feature>
<organism evidence="2 3">
    <name type="scientific">Sclerotinia nivalis</name>
    <dbReference type="NCBI Taxonomy" id="352851"/>
    <lineage>
        <taxon>Eukaryota</taxon>
        <taxon>Fungi</taxon>
        <taxon>Dikarya</taxon>
        <taxon>Ascomycota</taxon>
        <taxon>Pezizomycotina</taxon>
        <taxon>Leotiomycetes</taxon>
        <taxon>Helotiales</taxon>
        <taxon>Sclerotiniaceae</taxon>
        <taxon>Sclerotinia</taxon>
    </lineage>
</organism>
<name>A0A9X0AGU8_9HELO</name>
<gene>
    <name evidence="2" type="ORF">OCU04_009110</name>
</gene>
<evidence type="ECO:0000313" key="3">
    <source>
        <dbReference type="Proteomes" id="UP001152300"/>
    </source>
</evidence>
<dbReference type="Proteomes" id="UP001152300">
    <property type="component" value="Unassembled WGS sequence"/>
</dbReference>
<comment type="caution">
    <text evidence="2">The sequence shown here is derived from an EMBL/GenBank/DDBJ whole genome shotgun (WGS) entry which is preliminary data.</text>
</comment>
<dbReference type="AlphaFoldDB" id="A0A9X0AGU8"/>
<dbReference type="EMBL" id="JAPEIS010000010">
    <property type="protein sequence ID" value="KAJ8062586.1"/>
    <property type="molecule type" value="Genomic_DNA"/>
</dbReference>
<keyword evidence="1" id="KW-0732">Signal</keyword>
<dbReference type="OrthoDB" id="5059029at2759"/>
<keyword evidence="3" id="KW-1185">Reference proteome</keyword>
<protein>
    <submittedName>
        <fullName evidence="2">Uncharacterized protein</fullName>
    </submittedName>
</protein>
<proteinExistence type="predicted"/>
<reference evidence="2" key="1">
    <citation type="submission" date="2022-11" db="EMBL/GenBank/DDBJ databases">
        <title>Genome Resource of Sclerotinia nivalis Strain SnTB1, a Plant Pathogen Isolated from American Ginseng.</title>
        <authorList>
            <person name="Fan S."/>
        </authorList>
    </citation>
    <scope>NUCLEOTIDE SEQUENCE</scope>
    <source>
        <strain evidence="2">SnTB1</strain>
    </source>
</reference>
<evidence type="ECO:0000256" key="1">
    <source>
        <dbReference type="SAM" id="SignalP"/>
    </source>
</evidence>
<feature type="chain" id="PRO_5040883257" evidence="1">
    <location>
        <begin position="20"/>
        <end position="192"/>
    </location>
</feature>
<accession>A0A9X0AGU8</accession>
<sequence length="192" mass="21378">MRFAKTILLAMHCITAVQSLAIDYFATIEGQPMPDRWIRYDLTYVNTTTTGISLTPRTNIQACQRTLNVVNDPRSSHYRIQAAAAGLMAHWMEFHGFITRLEGTVTQPPKPLLSRELSNNTCNRPMAIAYAPRNVSTSPTQAPGPAISLLDQQKVSIVPRIVDLHFPSRHAHPEERITYEPTAALNLALDGT</sequence>
<evidence type="ECO:0000313" key="2">
    <source>
        <dbReference type="EMBL" id="KAJ8062586.1"/>
    </source>
</evidence>